<dbReference type="Gene3D" id="1.10.45.10">
    <property type="entry name" value="Vanillyl-alcohol Oxidase, Chain A, domain 4"/>
    <property type="match status" value="1"/>
</dbReference>
<accession>W0PBZ1</accession>
<dbReference type="InterPro" id="IPR051914">
    <property type="entry name" value="FAD-linked_OxidoTrans_Type4"/>
</dbReference>
<dbReference type="Pfam" id="PF02913">
    <property type="entry name" value="FAD-oxidase_C"/>
    <property type="match status" value="1"/>
</dbReference>
<dbReference type="GO" id="GO:0071949">
    <property type="term" value="F:FAD binding"/>
    <property type="evidence" value="ECO:0007669"/>
    <property type="project" value="InterPro"/>
</dbReference>
<dbReference type="AlphaFoldDB" id="W0PBZ1"/>
<dbReference type="eggNOG" id="COG0277">
    <property type="taxonomic scope" value="Bacteria"/>
</dbReference>
<dbReference type="STRING" id="1247726.MIM_c23200"/>
<dbReference type="OrthoDB" id="8522822at2"/>
<dbReference type="GO" id="GO:0016491">
    <property type="term" value="F:oxidoreductase activity"/>
    <property type="evidence" value="ECO:0007669"/>
    <property type="project" value="UniProtKB-KW"/>
</dbReference>
<evidence type="ECO:0000256" key="1">
    <source>
        <dbReference type="ARBA" id="ARBA00001974"/>
    </source>
</evidence>
<proteinExistence type="predicted"/>
<comment type="cofactor">
    <cofactor evidence="1">
        <name>FAD</name>
        <dbReference type="ChEBI" id="CHEBI:57692"/>
    </cofactor>
</comment>
<keyword evidence="7" id="KW-1185">Reference proteome</keyword>
<protein>
    <submittedName>
        <fullName evidence="6">Glycolate oxidase subunit GlcD</fullName>
    </submittedName>
</protein>
<dbReference type="PROSITE" id="PS51387">
    <property type="entry name" value="FAD_PCMH"/>
    <property type="match status" value="1"/>
</dbReference>
<dbReference type="InterPro" id="IPR004113">
    <property type="entry name" value="FAD-bd_oxidored_4_C"/>
</dbReference>
<dbReference type="SUPFAM" id="SSF55103">
    <property type="entry name" value="FAD-linked oxidases, C-terminal domain"/>
    <property type="match status" value="1"/>
</dbReference>
<dbReference type="SUPFAM" id="SSF56176">
    <property type="entry name" value="FAD-binding/transporter-associated domain-like"/>
    <property type="match status" value="1"/>
</dbReference>
<keyword evidence="3" id="KW-0274">FAD</keyword>
<dbReference type="RefSeq" id="WP_025373036.1">
    <property type="nucleotide sequence ID" value="NZ_CP003915.1"/>
</dbReference>
<dbReference type="Gene3D" id="3.30.70.2740">
    <property type="match status" value="1"/>
</dbReference>
<evidence type="ECO:0000256" key="3">
    <source>
        <dbReference type="ARBA" id="ARBA00022827"/>
    </source>
</evidence>
<feature type="domain" description="FAD-binding PCMH-type" evidence="5">
    <location>
        <begin position="54"/>
        <end position="232"/>
    </location>
</feature>
<evidence type="ECO:0000313" key="6">
    <source>
        <dbReference type="EMBL" id="AHG64394.1"/>
    </source>
</evidence>
<dbReference type="Proteomes" id="UP000019095">
    <property type="component" value="Chromosome"/>
</dbReference>
<evidence type="ECO:0000259" key="5">
    <source>
        <dbReference type="PROSITE" id="PS51387"/>
    </source>
</evidence>
<dbReference type="KEGG" id="amim:MIM_c23200"/>
<dbReference type="PANTHER" id="PTHR42934:SF1">
    <property type="entry name" value="GLYCOLATE OXIDASE SUBUNIT GLCD"/>
    <property type="match status" value="1"/>
</dbReference>
<organism evidence="6 7">
    <name type="scientific">Advenella mimigardefordensis (strain DSM 17166 / LMG 22922 / DPN7)</name>
    <dbReference type="NCBI Taxonomy" id="1247726"/>
    <lineage>
        <taxon>Bacteria</taxon>
        <taxon>Pseudomonadati</taxon>
        <taxon>Pseudomonadota</taxon>
        <taxon>Betaproteobacteria</taxon>
        <taxon>Burkholderiales</taxon>
        <taxon>Alcaligenaceae</taxon>
    </lineage>
</organism>
<evidence type="ECO:0000256" key="2">
    <source>
        <dbReference type="ARBA" id="ARBA00022630"/>
    </source>
</evidence>
<dbReference type="InterPro" id="IPR016171">
    <property type="entry name" value="Vanillyl_alc_oxidase_C-sub2"/>
</dbReference>
<name>W0PBZ1_ADVMD</name>
<reference evidence="6 7" key="1">
    <citation type="journal article" date="2014" name="Microbiology">
        <title>Unravelling the complete genome sequence of Advenella mimigardefordensis strain DPN7T and novel insights in the catabolism of the xenobiotic polythioester precursor 3,3'-dithiodipropionate.</title>
        <authorList>
            <person name="Wubbeler J.H."/>
            <person name="Hiessl S."/>
            <person name="Schuldes J."/>
            <person name="Thurmer A."/>
            <person name="Daniel R."/>
            <person name="Steinbuchel A."/>
        </authorList>
    </citation>
    <scope>NUCLEOTIDE SEQUENCE [LARGE SCALE GENOMIC DNA]</scope>
    <source>
        <strain evidence="7">DSM 17166 / LMG 22922 / DPN7</strain>
    </source>
</reference>
<dbReference type="InterPro" id="IPR016169">
    <property type="entry name" value="FAD-bd_PCMH_sub2"/>
</dbReference>
<dbReference type="HOGENOM" id="CLU_017779_9_2_4"/>
<dbReference type="InterPro" id="IPR016164">
    <property type="entry name" value="FAD-linked_Oxase-like_C"/>
</dbReference>
<dbReference type="PANTHER" id="PTHR42934">
    <property type="entry name" value="GLYCOLATE OXIDASE SUBUNIT GLCD"/>
    <property type="match status" value="1"/>
</dbReference>
<dbReference type="Gene3D" id="3.30.465.10">
    <property type="match status" value="1"/>
</dbReference>
<dbReference type="Pfam" id="PF01565">
    <property type="entry name" value="FAD_binding_4"/>
    <property type="match status" value="1"/>
</dbReference>
<evidence type="ECO:0000256" key="4">
    <source>
        <dbReference type="ARBA" id="ARBA00023002"/>
    </source>
</evidence>
<keyword evidence="4" id="KW-0560">Oxidoreductase</keyword>
<sequence length="501" mass="53979">MDVSAQLRQAPQVAESGPDFSELIAELHRALPAHCVLSRVEEKKPFECDGLTLFKEMPGVVVLPETEEQIIHVLKTCKKLGVPVVPRGAGTGLSGGATPHSQGVLLGVSKLNKIKHIDPRAATAIVEPGVRNLAVSEAAAAYGLYYAPDPSSQIACSIGGNIAENAGGVHCLKYGLTVHNVIRLRIVTIDGDIIELGADAPDAPGLNLLPAFIGSEGMLGIVTEVKVKLIPKPQLARVVMASFASVEAAGEAVKNIIGSGIIPAGLEMMDKRATHMVEPFVKAGYDLDAEAILLCESDGTEAEVEDEILRMEKVFSDCGATRLQISNSEEERLRFWAGRKNAFPAAGRISPDYYCMDGTIPKNQLAHVLNEMVRMEEKYQLGCANVFHAGDGNLHPLILFDANDPDSVQRAEDFGAEILELCIKVGGTVTGEHGVGLEKINQMCSQFTREELDAFTALKKAFDPDMLLNPTKQIPTLNRCAEYGRMHVHGGQIAFPDIERF</sequence>
<dbReference type="PATRIC" id="fig|1247726.3.peg.2548"/>
<dbReference type="InterPro" id="IPR006094">
    <property type="entry name" value="Oxid_FAD_bind_N"/>
</dbReference>
<gene>
    <name evidence="6" type="primary">glcD</name>
    <name evidence="6" type="ORF">MIM_c23200</name>
</gene>
<keyword evidence="2" id="KW-0285">Flavoprotein</keyword>
<dbReference type="EMBL" id="CP003915">
    <property type="protein sequence ID" value="AHG64394.1"/>
    <property type="molecule type" value="Genomic_DNA"/>
</dbReference>
<dbReference type="InterPro" id="IPR016166">
    <property type="entry name" value="FAD-bd_PCMH"/>
</dbReference>
<evidence type="ECO:0000313" key="7">
    <source>
        <dbReference type="Proteomes" id="UP000019095"/>
    </source>
</evidence>
<dbReference type="InterPro" id="IPR036318">
    <property type="entry name" value="FAD-bd_PCMH-like_sf"/>
</dbReference>